<protein>
    <recommendedName>
        <fullName evidence="3">Secreted protein</fullName>
    </recommendedName>
</protein>
<organism evidence="1 2">
    <name type="scientific">Trichoderma ghanense</name>
    <dbReference type="NCBI Taxonomy" id="65468"/>
    <lineage>
        <taxon>Eukaryota</taxon>
        <taxon>Fungi</taxon>
        <taxon>Dikarya</taxon>
        <taxon>Ascomycota</taxon>
        <taxon>Pezizomycotina</taxon>
        <taxon>Sordariomycetes</taxon>
        <taxon>Hypocreomycetidae</taxon>
        <taxon>Hypocreales</taxon>
        <taxon>Hypocreaceae</taxon>
        <taxon>Trichoderma</taxon>
    </lineage>
</organism>
<evidence type="ECO:0008006" key="3">
    <source>
        <dbReference type="Google" id="ProtNLM"/>
    </source>
</evidence>
<dbReference type="Proteomes" id="UP001642720">
    <property type="component" value="Unassembled WGS sequence"/>
</dbReference>
<reference evidence="1 2" key="1">
    <citation type="submission" date="2018-01" db="EMBL/GenBank/DDBJ databases">
        <title>Genome characterization of the sugarcane-associated fungus Trichoderma ghanense CCMA-1212 and their application in lignocelulose bioconversion.</title>
        <authorList>
            <person name="Steindorff A.S."/>
            <person name="Mendes T.D."/>
            <person name="Vilela E.S.D."/>
            <person name="Rodrigues D.S."/>
            <person name="Formighieri E.F."/>
            <person name="Melo I.S."/>
            <person name="Favaro L.C.L."/>
        </authorList>
    </citation>
    <scope>NUCLEOTIDE SEQUENCE [LARGE SCALE GENOMIC DNA]</scope>
    <source>
        <strain evidence="1 2">CCMA-1212</strain>
    </source>
</reference>
<evidence type="ECO:0000313" key="1">
    <source>
        <dbReference type="EMBL" id="TFA98921.1"/>
    </source>
</evidence>
<dbReference type="RefSeq" id="XP_073555123.1">
    <property type="nucleotide sequence ID" value="XM_073706517.1"/>
</dbReference>
<keyword evidence="2" id="KW-1185">Reference proteome</keyword>
<gene>
    <name evidence="1" type="ORF">CCMA1212_009433</name>
</gene>
<accession>A0ABY2GUE7</accession>
<name>A0ABY2GUE7_9HYPO</name>
<proteinExistence type="predicted"/>
<dbReference type="EMBL" id="PPTA01000017">
    <property type="protein sequence ID" value="TFA98921.1"/>
    <property type="molecule type" value="Genomic_DNA"/>
</dbReference>
<comment type="caution">
    <text evidence="1">The sequence shown here is derived from an EMBL/GenBank/DDBJ whole genome shotgun (WGS) entry which is preliminary data.</text>
</comment>
<evidence type="ECO:0000313" key="2">
    <source>
        <dbReference type="Proteomes" id="UP001642720"/>
    </source>
</evidence>
<dbReference type="GeneID" id="300580967"/>
<sequence>MFASPASARSSLGLVAASRLLGLCLLLVRGSLLSSLRLRQRIHSLSPSYWVPHLRPRSHTTTELPPAAVQPGLITRLISRTGRLLSCEVLCCCMDSRSLWSLVSDHPGLVQHVRFRKSVAWRPWMPPACWLAVSQLISHRLSIGFPPPWPWAFLVLPRLPVLWDSTRFPPVINCFFHLSRPISRRCLNHIVGFTTCWLALPSNWPHVIDEPALNLHLRSTSPGNWVGPPHTQRFSIH</sequence>